<feature type="region of interest" description="Disordered" evidence="1">
    <location>
        <begin position="239"/>
        <end position="259"/>
    </location>
</feature>
<protein>
    <submittedName>
        <fullName evidence="2">CSON008492 protein</fullName>
    </submittedName>
</protein>
<proteinExistence type="predicted"/>
<feature type="region of interest" description="Disordered" evidence="1">
    <location>
        <begin position="103"/>
        <end position="125"/>
    </location>
</feature>
<name>A0A336LZ10_CULSO</name>
<dbReference type="VEuPathDB" id="VectorBase:CSON008492"/>
<evidence type="ECO:0000256" key="1">
    <source>
        <dbReference type="SAM" id="MobiDB-lite"/>
    </source>
</evidence>
<feature type="compositionally biased region" description="Low complexity" evidence="1">
    <location>
        <begin position="72"/>
        <end position="84"/>
    </location>
</feature>
<reference evidence="2" key="1">
    <citation type="submission" date="2018-07" db="EMBL/GenBank/DDBJ databases">
        <authorList>
            <person name="Quirk P.G."/>
            <person name="Krulwich T.A."/>
        </authorList>
    </citation>
    <scope>NUCLEOTIDE SEQUENCE</scope>
</reference>
<dbReference type="EMBL" id="UFQT01000320">
    <property type="protein sequence ID" value="SSX23222.1"/>
    <property type="molecule type" value="Genomic_DNA"/>
</dbReference>
<evidence type="ECO:0000313" key="2">
    <source>
        <dbReference type="EMBL" id="SSX23222.1"/>
    </source>
</evidence>
<feature type="compositionally biased region" description="Low complexity" evidence="1">
    <location>
        <begin position="250"/>
        <end position="259"/>
    </location>
</feature>
<feature type="region of interest" description="Disordered" evidence="1">
    <location>
        <begin position="19"/>
        <end position="86"/>
    </location>
</feature>
<feature type="region of interest" description="Disordered" evidence="1">
    <location>
        <begin position="734"/>
        <end position="799"/>
    </location>
</feature>
<accession>A0A336LZ10</accession>
<feature type="compositionally biased region" description="Basic and acidic residues" evidence="1">
    <location>
        <begin position="757"/>
        <end position="776"/>
    </location>
</feature>
<gene>
    <name evidence="2" type="primary">CSON008492</name>
</gene>
<dbReference type="AlphaFoldDB" id="A0A336LZ10"/>
<organism evidence="2">
    <name type="scientific">Culicoides sonorensis</name>
    <name type="common">Biting midge</name>
    <dbReference type="NCBI Taxonomy" id="179676"/>
    <lineage>
        <taxon>Eukaryota</taxon>
        <taxon>Metazoa</taxon>
        <taxon>Ecdysozoa</taxon>
        <taxon>Arthropoda</taxon>
        <taxon>Hexapoda</taxon>
        <taxon>Insecta</taxon>
        <taxon>Pterygota</taxon>
        <taxon>Neoptera</taxon>
        <taxon>Endopterygota</taxon>
        <taxon>Diptera</taxon>
        <taxon>Nematocera</taxon>
        <taxon>Chironomoidea</taxon>
        <taxon>Ceratopogonidae</taxon>
        <taxon>Ceratopogoninae</taxon>
        <taxon>Culicoides</taxon>
        <taxon>Monoculicoides</taxon>
    </lineage>
</organism>
<feature type="compositionally biased region" description="Low complexity" evidence="1">
    <location>
        <begin position="54"/>
        <end position="65"/>
    </location>
</feature>
<sequence length="1104" mass="126491">MPRIKSKAPTTCIQTIILDSSTSTEASQEIKPYTMLGTIDVSDSSSQESKENMKMSQDTSNSSSQESKENQKMSQDTSDTSSQDIKPFRNMLTIDLTASSQESVECLPKSPPKLQKMYNSDEDSSPIRFSRVTRISNSITREKILEKIRSNKHKLNSITNIEQFIKKHEEKRENLNNKSHKIPDLETKHKTSNAENNVNRENMRHKSTEKIHKPTNDENKIQNNVKSQTKAPVVKILPPQLQQPQPPSLPSSIKKPGLPKFNIVHENKEKKIYESTKKTRNVVRDPFPMTPIKFTLVPDIQLPRKTPTSRGRPRKKPVKAEFRDLITETKNGKINREKDLCCRDCKKNLVTGAINNEFQRGLDECFAMINTFRGKKTKLPAIMPCFDDVENNNVNCDTPHHKKSIPAIESRMSAPKLKVPTVKPKILTLDHLKLPVPEKGVSSIQNDKKMTFNDEPEESLDTNTDDFDMDVEPSNYLDTPSTKINENQTMVLPNFSPCPSIGHNPYFGPQDFTIPSQIDRLPRSLIPQGAFKNKAITKREDVERIGLFKELYDNPARPKLLEVEHPEEDKEKALKESNITFFGEIEPEITDNPDMELDDVLNTLSDSESENDGDMEAQFSDDEEEAQFSDTASVAMSVEDEQLIDEILVENEDLNVENLPSVDEIIKLVDKTDIEDTEDIEHEKPTVEPSKRIENEVSKSFTKTPLEMVDEELDYDEEDDDVESPVFEAITKENIDLPIEETTEELKEVSEPQNTETKMDLNEDPKISHADPKKSLTESSPENLTKRPPPSLIQLSPLQTPENFKVNNNHLVPQIDTKTPEKAHQFKINNVFDGSRPSCPLIRATPALTPIKINHQSEYEILAKTNDPNEIKETIKTKPNEFLINFYHLCCKNPQYFNDYFEIIATEMGIRQMSNYLMDAVRLCEDPQFKFFHYKSIIDGLVLANCDKRFALEFILKNNKITSNEAIDFLTDLILEYDCADQMLPYLQKFSSIPEYFYKYNYLEKLLEQAICKTDQNWENFVLKLLKNLNPDTKIELYKNSNLMQKVMTWLKNASMSSDAGKSKQQVKCEETPNGNKSWLKRTIINENVAKNMPKPMPDLLKIN</sequence>